<dbReference type="Proteomes" id="UP000074382">
    <property type="component" value="Unassembled WGS sequence"/>
</dbReference>
<gene>
    <name evidence="3" type="ORF">AC529_11270</name>
</gene>
<dbReference type="RefSeq" id="WP_068753297.1">
    <property type="nucleotide sequence ID" value="NZ_KQ950180.1"/>
</dbReference>
<evidence type="ECO:0000313" key="3">
    <source>
        <dbReference type="EMBL" id="KUP96567.1"/>
    </source>
</evidence>
<dbReference type="Pfam" id="PF25967">
    <property type="entry name" value="RND-MFP_C"/>
    <property type="match status" value="1"/>
</dbReference>
<dbReference type="Gene3D" id="2.40.50.100">
    <property type="match status" value="1"/>
</dbReference>
<feature type="compositionally biased region" description="Low complexity" evidence="1">
    <location>
        <begin position="197"/>
        <end position="212"/>
    </location>
</feature>
<keyword evidence="4" id="KW-1185">Reference proteome</keyword>
<proteinExistence type="predicted"/>
<dbReference type="STRING" id="665004.AC529_11270"/>
<dbReference type="Gene3D" id="2.40.420.20">
    <property type="match status" value="1"/>
</dbReference>
<organism evidence="3 4">
    <name type="scientific">Thermobifida cellulosilytica TB100</name>
    <dbReference type="NCBI Taxonomy" id="665004"/>
    <lineage>
        <taxon>Bacteria</taxon>
        <taxon>Bacillati</taxon>
        <taxon>Actinomycetota</taxon>
        <taxon>Actinomycetes</taxon>
        <taxon>Streptosporangiales</taxon>
        <taxon>Nocardiopsidaceae</taxon>
        <taxon>Thermobifida</taxon>
    </lineage>
</organism>
<reference evidence="4" key="1">
    <citation type="journal article" date="2017" name="Acta Aliment.">
        <title>Plant polysaccharide degrading enzyme system of Thermpbifida cellulosilytica TB100 revealed by de novo genome project data.</title>
        <authorList>
            <person name="Toth A."/>
            <person name="Baka E."/>
            <person name="Luzics S."/>
            <person name="Bata-Vidacs I."/>
            <person name="Nagy I."/>
            <person name="Balint B."/>
            <person name="Herceg R."/>
            <person name="Olasz F."/>
            <person name="Wilk T."/>
            <person name="Nagy T."/>
            <person name="Kriszt B."/>
            <person name="Nagy I."/>
            <person name="Kukolya J."/>
        </authorList>
    </citation>
    <scope>NUCLEOTIDE SEQUENCE [LARGE SCALE GENOMIC DNA]</scope>
    <source>
        <strain evidence="4">TB100</strain>
    </source>
</reference>
<dbReference type="GO" id="GO:0015562">
    <property type="term" value="F:efflux transmembrane transporter activity"/>
    <property type="evidence" value="ECO:0007669"/>
    <property type="project" value="TreeGrafter"/>
</dbReference>
<comment type="caution">
    <text evidence="3">The sequence shown here is derived from an EMBL/GenBank/DDBJ whole genome shotgun (WGS) entry which is preliminary data.</text>
</comment>
<feature type="domain" description="Multidrug resistance protein MdtA-like C-terminal permuted SH3" evidence="2">
    <location>
        <begin position="251"/>
        <end position="305"/>
    </location>
</feature>
<dbReference type="GO" id="GO:1990281">
    <property type="term" value="C:efflux pump complex"/>
    <property type="evidence" value="ECO:0007669"/>
    <property type="project" value="TreeGrafter"/>
</dbReference>
<feature type="region of interest" description="Disordered" evidence="1">
    <location>
        <begin position="197"/>
        <end position="219"/>
    </location>
</feature>
<dbReference type="PANTHER" id="PTHR30469">
    <property type="entry name" value="MULTIDRUG RESISTANCE PROTEIN MDTA"/>
    <property type="match status" value="1"/>
</dbReference>
<accession>A0A147KH00</accession>
<dbReference type="AlphaFoldDB" id="A0A147KH00"/>
<dbReference type="InterPro" id="IPR058627">
    <property type="entry name" value="MdtA-like_C"/>
</dbReference>
<evidence type="ECO:0000256" key="1">
    <source>
        <dbReference type="SAM" id="MobiDB-lite"/>
    </source>
</evidence>
<evidence type="ECO:0000313" key="4">
    <source>
        <dbReference type="Proteomes" id="UP000074382"/>
    </source>
</evidence>
<dbReference type="PANTHER" id="PTHR30469:SF15">
    <property type="entry name" value="HLYD FAMILY OF SECRETION PROTEINS"/>
    <property type="match status" value="1"/>
</dbReference>
<dbReference type="PATRIC" id="fig|665004.4.peg.550"/>
<dbReference type="OrthoDB" id="4401807at2"/>
<evidence type="ECO:0000259" key="2">
    <source>
        <dbReference type="Pfam" id="PF25967"/>
    </source>
</evidence>
<protein>
    <recommendedName>
        <fullName evidence="2">Multidrug resistance protein MdtA-like C-terminal permuted SH3 domain-containing protein</fullName>
    </recommendedName>
</protein>
<dbReference type="EMBL" id="LGEM01000088">
    <property type="protein sequence ID" value="KUP96567.1"/>
    <property type="molecule type" value="Genomic_DNA"/>
</dbReference>
<sequence length="337" mass="35076">MKKWIILGVAAAVLLGGLGFGGYTLYSLTATPPEEEALGLQIVPEGQPVEVRRADIESRVVLDAVIAAEPGVAVKTRTGGTVARVWLTDGQSVEQGAPILTLTVEGGAASGDDDAEPAPVTRVVRAPASGTVSGLGDLAVGDPVEPGEVAQITQNKFRAVATVPANDLYLFYDEPEEILLQIDRGPAPEECEFLSLGSPSNNASGEAGGAAADQTGGSEGGLELACRVPDGMRVFSGMRGQLSIVTDKAKNALVVPMTAVRGTVDSGEVLVVLEDGTTEVREVELGVSDGEEIEVRSGLSPGDLVMDPIPLAEEFDVPSGVTEDEYYEDLDSWMLEE</sequence>
<name>A0A147KH00_THECS</name>